<name>A0A6J4RWF8_9SPHN</name>
<accession>A0A6J4RWF8</accession>
<feature type="region of interest" description="Disordered" evidence="1">
    <location>
        <begin position="1"/>
        <end position="64"/>
    </location>
</feature>
<feature type="compositionally biased region" description="Low complexity" evidence="1">
    <location>
        <begin position="1"/>
        <end position="10"/>
    </location>
</feature>
<proteinExistence type="predicted"/>
<feature type="non-terminal residue" evidence="2">
    <location>
        <position position="1"/>
    </location>
</feature>
<gene>
    <name evidence="2" type="ORF">AVDCRST_MAG39-56</name>
</gene>
<reference evidence="2" key="1">
    <citation type="submission" date="2020-02" db="EMBL/GenBank/DDBJ databases">
        <authorList>
            <person name="Meier V. D."/>
        </authorList>
    </citation>
    <scope>NUCLEOTIDE SEQUENCE</scope>
    <source>
        <strain evidence="2">AVDCRST_MAG39</strain>
    </source>
</reference>
<evidence type="ECO:0000313" key="2">
    <source>
        <dbReference type="EMBL" id="CAA9479275.1"/>
    </source>
</evidence>
<evidence type="ECO:0000256" key="1">
    <source>
        <dbReference type="SAM" id="MobiDB-lite"/>
    </source>
</evidence>
<dbReference type="AlphaFoldDB" id="A0A6J4RWF8"/>
<organism evidence="2">
    <name type="scientific">uncultured Sphingomonadaceae bacterium</name>
    <dbReference type="NCBI Taxonomy" id="169976"/>
    <lineage>
        <taxon>Bacteria</taxon>
        <taxon>Pseudomonadati</taxon>
        <taxon>Pseudomonadota</taxon>
        <taxon>Alphaproteobacteria</taxon>
        <taxon>Sphingomonadales</taxon>
        <taxon>Sphingomonadaceae</taxon>
        <taxon>environmental samples</taxon>
    </lineage>
</organism>
<dbReference type="EMBL" id="CADCVW010000004">
    <property type="protein sequence ID" value="CAA9479275.1"/>
    <property type="molecule type" value="Genomic_DNA"/>
</dbReference>
<sequence length="64" mass="7040">ARLRSPATPAARDRRAARQVRSGTLGRDHRSHTVGQHRALKRERLPAYADPARVGGAAERRSGM</sequence>
<protein>
    <submittedName>
        <fullName evidence="2">Uncharacterized protein</fullName>
    </submittedName>
</protein>
<feature type="non-terminal residue" evidence="2">
    <location>
        <position position="64"/>
    </location>
</feature>